<organism evidence="4 5">
    <name type="scientific">Phreatobacter oligotrophus</name>
    <dbReference type="NCBI Taxonomy" id="1122261"/>
    <lineage>
        <taxon>Bacteria</taxon>
        <taxon>Pseudomonadati</taxon>
        <taxon>Pseudomonadota</taxon>
        <taxon>Alphaproteobacteria</taxon>
        <taxon>Hyphomicrobiales</taxon>
        <taxon>Phreatobacteraceae</taxon>
        <taxon>Phreatobacter</taxon>
    </lineage>
</organism>
<evidence type="ECO:0000313" key="4">
    <source>
        <dbReference type="EMBL" id="PTM48269.1"/>
    </source>
</evidence>
<dbReference type="OrthoDB" id="5295226at2"/>
<dbReference type="PANTHER" id="PTHR43436">
    <property type="entry name" value="ARAC-FAMILY TRANSCRIPTIONAL REGULATOR"/>
    <property type="match status" value="1"/>
</dbReference>
<evidence type="ECO:0000256" key="2">
    <source>
        <dbReference type="ARBA" id="ARBA00023163"/>
    </source>
</evidence>
<dbReference type="Gene3D" id="1.10.10.60">
    <property type="entry name" value="Homeodomain-like"/>
    <property type="match status" value="2"/>
</dbReference>
<feature type="domain" description="HTH araC/xylS-type" evidence="3">
    <location>
        <begin position="152"/>
        <end position="249"/>
    </location>
</feature>
<dbReference type="InterPro" id="IPR009057">
    <property type="entry name" value="Homeodomain-like_sf"/>
</dbReference>
<comment type="caution">
    <text evidence="4">The sequence shown here is derived from an EMBL/GenBank/DDBJ whole genome shotgun (WGS) entry which is preliminary data.</text>
</comment>
<gene>
    <name evidence="4" type="ORF">C8P69_12613</name>
</gene>
<sequence length="264" mass="29022">MGNPSLCAERFMLVGPERVFYAGLLGRPKQRTLGAFIAFASMEGRLRIRAVGEPERSVEAAIMPAYAQHSIDPEHPSVIGVLVEPESVDPQALARLAAELSALDEAVLARRLREAYHRLRADPAKQAMDAAAFDTAVFGAPLAPRRMDPRIRRVLALLGDNPGEPLTAADCAALANLSVSRFLHLFKQETGIAFRACRAWKRARHLLNFANETINMAHLALDIGYPDSTHFSHSIRRFYGLKPRAIFSGSRELEIFRSGAAARA</sequence>
<dbReference type="PROSITE" id="PS01124">
    <property type="entry name" value="HTH_ARAC_FAMILY_2"/>
    <property type="match status" value="1"/>
</dbReference>
<dbReference type="InterPro" id="IPR018060">
    <property type="entry name" value="HTH_AraC"/>
</dbReference>
<dbReference type="EMBL" id="PZZL01000026">
    <property type="protein sequence ID" value="PTM48269.1"/>
    <property type="molecule type" value="Genomic_DNA"/>
</dbReference>
<dbReference type="PANTHER" id="PTHR43436:SF1">
    <property type="entry name" value="TRANSCRIPTIONAL REGULATORY PROTEIN"/>
    <property type="match status" value="1"/>
</dbReference>
<protein>
    <submittedName>
        <fullName evidence="4">AraC family transcriptional regulator</fullName>
    </submittedName>
</protein>
<dbReference type="Proteomes" id="UP000241808">
    <property type="component" value="Unassembled WGS sequence"/>
</dbReference>
<proteinExistence type="predicted"/>
<dbReference type="Pfam" id="PF12833">
    <property type="entry name" value="HTH_18"/>
    <property type="match status" value="1"/>
</dbReference>
<evidence type="ECO:0000259" key="3">
    <source>
        <dbReference type="PROSITE" id="PS01124"/>
    </source>
</evidence>
<keyword evidence="5" id="KW-1185">Reference proteome</keyword>
<reference evidence="4 5" key="1">
    <citation type="submission" date="2018-04" db="EMBL/GenBank/DDBJ databases">
        <title>Genomic Encyclopedia of Archaeal and Bacterial Type Strains, Phase II (KMG-II): from individual species to whole genera.</title>
        <authorList>
            <person name="Goeker M."/>
        </authorList>
    </citation>
    <scope>NUCLEOTIDE SEQUENCE [LARGE SCALE GENOMIC DNA]</scope>
    <source>
        <strain evidence="4 5">DSM 25521</strain>
    </source>
</reference>
<dbReference type="SUPFAM" id="SSF46689">
    <property type="entry name" value="Homeodomain-like"/>
    <property type="match status" value="1"/>
</dbReference>
<keyword evidence="1" id="KW-0805">Transcription regulation</keyword>
<evidence type="ECO:0000256" key="1">
    <source>
        <dbReference type="ARBA" id="ARBA00023015"/>
    </source>
</evidence>
<dbReference type="RefSeq" id="WP_108179654.1">
    <property type="nucleotide sequence ID" value="NZ_PZZL01000026.1"/>
</dbReference>
<keyword evidence="2" id="KW-0804">Transcription</keyword>
<accession>A0A2T4YWE5</accession>
<name>A0A2T4YWE5_9HYPH</name>
<dbReference type="AlphaFoldDB" id="A0A2T4YWE5"/>
<evidence type="ECO:0000313" key="5">
    <source>
        <dbReference type="Proteomes" id="UP000241808"/>
    </source>
</evidence>
<dbReference type="GO" id="GO:0003700">
    <property type="term" value="F:DNA-binding transcription factor activity"/>
    <property type="evidence" value="ECO:0007669"/>
    <property type="project" value="InterPro"/>
</dbReference>
<dbReference type="GO" id="GO:0043565">
    <property type="term" value="F:sequence-specific DNA binding"/>
    <property type="evidence" value="ECO:0007669"/>
    <property type="project" value="InterPro"/>
</dbReference>
<dbReference type="SMART" id="SM00342">
    <property type="entry name" value="HTH_ARAC"/>
    <property type="match status" value="1"/>
</dbReference>